<dbReference type="Proteomes" id="UP001603978">
    <property type="component" value="Unassembled WGS sequence"/>
</dbReference>
<evidence type="ECO:0000313" key="2">
    <source>
        <dbReference type="Proteomes" id="UP001603978"/>
    </source>
</evidence>
<evidence type="ECO:0008006" key="3">
    <source>
        <dbReference type="Google" id="ProtNLM"/>
    </source>
</evidence>
<reference evidence="1 2" key="1">
    <citation type="submission" date="2024-10" db="EMBL/GenBank/DDBJ databases">
        <authorList>
            <person name="Topkara A.R."/>
            <person name="Saygin H."/>
        </authorList>
    </citation>
    <scope>NUCLEOTIDE SEQUENCE [LARGE SCALE GENOMIC DNA]</scope>
    <source>
        <strain evidence="1 2">M3C6</strain>
    </source>
</reference>
<proteinExistence type="predicted"/>
<name>A0ABW7AVM0_9ACTN</name>
<comment type="caution">
    <text evidence="1">The sequence shown here is derived from an EMBL/GenBank/DDBJ whole genome shotgun (WGS) entry which is preliminary data.</text>
</comment>
<accession>A0ABW7AVM0</accession>
<sequence length="78" mass="7965">MTIALDGHGGPWPRCMTACWVASDGHGGGDEGLTDAFLAAVASGDPGLLQSDAAESLMSHRVVWAAEQARLTGTVVTL</sequence>
<keyword evidence="2" id="KW-1185">Reference proteome</keyword>
<dbReference type="RefSeq" id="WP_393175901.1">
    <property type="nucleotide sequence ID" value="NZ_JBICRM010000046.1"/>
</dbReference>
<organism evidence="1 2">
    <name type="scientific">Nonomuraea marmarensis</name>
    <dbReference type="NCBI Taxonomy" id="3351344"/>
    <lineage>
        <taxon>Bacteria</taxon>
        <taxon>Bacillati</taxon>
        <taxon>Actinomycetota</taxon>
        <taxon>Actinomycetes</taxon>
        <taxon>Streptosporangiales</taxon>
        <taxon>Streptosporangiaceae</taxon>
        <taxon>Nonomuraea</taxon>
    </lineage>
</organism>
<evidence type="ECO:0000313" key="1">
    <source>
        <dbReference type="EMBL" id="MFG1710280.1"/>
    </source>
</evidence>
<dbReference type="EMBL" id="JBICRM010000046">
    <property type="protein sequence ID" value="MFG1710280.1"/>
    <property type="molecule type" value="Genomic_DNA"/>
</dbReference>
<gene>
    <name evidence="1" type="ORF">ACFLIM_44640</name>
</gene>
<protein>
    <recommendedName>
        <fullName evidence="3">Gfo/Idh/MocA-like oxidoreductase C-terminal domain-containing protein</fullName>
    </recommendedName>
</protein>